<accession>A0ACC4DHX5</accession>
<name>A0ACC4DHX5_PURLI</name>
<evidence type="ECO:0000313" key="1">
    <source>
        <dbReference type="EMBL" id="KAL3955154.1"/>
    </source>
</evidence>
<reference evidence="1" key="1">
    <citation type="submission" date="2024-12" db="EMBL/GenBank/DDBJ databases">
        <title>Comparative genomics and development of molecular markers within Purpureocillium lilacinum and among Purpureocillium species.</title>
        <authorList>
            <person name="Yeh Z.-Y."/>
            <person name="Ni N.-T."/>
            <person name="Lo P.-H."/>
            <person name="Mushyakhwo K."/>
            <person name="Lin C.-F."/>
            <person name="Nai Y.-S."/>
        </authorList>
    </citation>
    <scope>NUCLEOTIDE SEQUENCE</scope>
    <source>
        <strain evidence="1">NCHU-NPUST-175</strain>
    </source>
</reference>
<keyword evidence="2" id="KW-1185">Reference proteome</keyword>
<dbReference type="EMBL" id="JBGNUJ010000010">
    <property type="protein sequence ID" value="KAL3955154.1"/>
    <property type="molecule type" value="Genomic_DNA"/>
</dbReference>
<proteinExistence type="predicted"/>
<comment type="caution">
    <text evidence="1">The sequence shown here is derived from an EMBL/GenBank/DDBJ whole genome shotgun (WGS) entry which is preliminary data.</text>
</comment>
<organism evidence="1 2">
    <name type="scientific">Purpureocillium lilacinum</name>
    <name type="common">Paecilomyces lilacinus</name>
    <dbReference type="NCBI Taxonomy" id="33203"/>
    <lineage>
        <taxon>Eukaryota</taxon>
        <taxon>Fungi</taxon>
        <taxon>Dikarya</taxon>
        <taxon>Ascomycota</taxon>
        <taxon>Pezizomycotina</taxon>
        <taxon>Sordariomycetes</taxon>
        <taxon>Hypocreomycetidae</taxon>
        <taxon>Hypocreales</taxon>
        <taxon>Ophiocordycipitaceae</taxon>
        <taxon>Purpureocillium</taxon>
    </lineage>
</organism>
<sequence length="77" mass="8793">MAEIPAAHKNAATRRNDVPTERGRRRLRSKYRFVRAATRVRRAAIRRRSEPLTATAGLDMISELYEMLQASLELGLV</sequence>
<evidence type="ECO:0000313" key="2">
    <source>
        <dbReference type="Proteomes" id="UP001638806"/>
    </source>
</evidence>
<protein>
    <submittedName>
        <fullName evidence="1">Uncharacterized protein</fullName>
    </submittedName>
</protein>
<gene>
    <name evidence="1" type="ORF">ACCO45_010717</name>
</gene>
<dbReference type="Proteomes" id="UP001638806">
    <property type="component" value="Unassembled WGS sequence"/>
</dbReference>